<dbReference type="InterPro" id="IPR001650">
    <property type="entry name" value="Helicase_C-like"/>
</dbReference>
<dbReference type="Gene3D" id="3.40.50.300">
    <property type="entry name" value="P-loop containing nucleotide triphosphate hydrolases"/>
    <property type="match status" value="2"/>
</dbReference>
<reference evidence="16 17" key="1">
    <citation type="journal article" date="2013" name="Front. Plant Sci.">
        <title>The Reference Genome of the Halophytic Plant Eutrema salsugineum.</title>
        <authorList>
            <person name="Yang R."/>
            <person name="Jarvis D.E."/>
            <person name="Chen H."/>
            <person name="Beilstein M.A."/>
            <person name="Grimwood J."/>
            <person name="Jenkins J."/>
            <person name="Shu S."/>
            <person name="Prochnik S."/>
            <person name="Xin M."/>
            <person name="Ma C."/>
            <person name="Schmutz J."/>
            <person name="Wing R.A."/>
            <person name="Mitchell-Olds T."/>
            <person name="Schumaker K.S."/>
            <person name="Wang X."/>
        </authorList>
    </citation>
    <scope>NUCLEOTIDE SEQUENCE [LARGE SCALE GENOMIC DNA]</scope>
</reference>
<feature type="domain" description="Helicase ATP-binding" evidence="14">
    <location>
        <begin position="605"/>
        <end position="782"/>
    </location>
</feature>
<evidence type="ECO:0000256" key="13">
    <source>
        <dbReference type="SAM" id="MobiDB-lite"/>
    </source>
</evidence>
<dbReference type="PROSITE" id="PS51194">
    <property type="entry name" value="HELICASE_CTER"/>
    <property type="match status" value="1"/>
</dbReference>
<dbReference type="Pfam" id="PF21010">
    <property type="entry name" value="HA2_C"/>
    <property type="match status" value="1"/>
</dbReference>
<evidence type="ECO:0000256" key="4">
    <source>
        <dbReference type="ARBA" id="ARBA00022640"/>
    </source>
</evidence>
<feature type="compositionally biased region" description="Polar residues" evidence="13">
    <location>
        <begin position="11"/>
        <end position="22"/>
    </location>
</feature>
<evidence type="ECO:0000256" key="6">
    <source>
        <dbReference type="ARBA" id="ARBA00022801"/>
    </source>
</evidence>
<dbReference type="CDD" id="cd17917">
    <property type="entry name" value="DEXHc_RHA-like"/>
    <property type="match status" value="1"/>
</dbReference>
<dbReference type="SMART" id="SM00490">
    <property type="entry name" value="HELICc"/>
    <property type="match status" value="1"/>
</dbReference>
<dbReference type="EMBL" id="KI517881">
    <property type="protein sequence ID" value="ESQ29633.1"/>
    <property type="molecule type" value="Genomic_DNA"/>
</dbReference>
<dbReference type="STRING" id="72664.V4KQL1"/>
<dbReference type="Pfam" id="PF00270">
    <property type="entry name" value="DEAD"/>
    <property type="match status" value="1"/>
</dbReference>
<feature type="region of interest" description="Disordered" evidence="13">
    <location>
        <begin position="1"/>
        <end position="36"/>
    </location>
</feature>
<evidence type="ECO:0000256" key="5">
    <source>
        <dbReference type="ARBA" id="ARBA00022741"/>
    </source>
</evidence>
<keyword evidence="10" id="KW-0809">Transit peptide</keyword>
<dbReference type="Gramene" id="ESQ29633">
    <property type="protein sequence ID" value="ESQ29633"/>
    <property type="gene ID" value="EUTSA_v10023216mg"/>
</dbReference>
<dbReference type="GO" id="GO:0003723">
    <property type="term" value="F:RNA binding"/>
    <property type="evidence" value="ECO:0007669"/>
    <property type="project" value="UniProtKB-KW"/>
</dbReference>
<evidence type="ECO:0000256" key="8">
    <source>
        <dbReference type="ARBA" id="ARBA00022840"/>
    </source>
</evidence>
<dbReference type="InterPro" id="IPR056890">
    <property type="entry name" value="UBA_DHX29-like"/>
</dbReference>
<evidence type="ECO:0000259" key="15">
    <source>
        <dbReference type="PROSITE" id="PS51194"/>
    </source>
</evidence>
<sequence>MAPKKKPLKQINKTVVSPLQNSSHKKPSKPPKLLLSPEEEERLRRLLLSSRRTSSPVKAPILSALVKAQTKKKLINLYDKLSCEGFSNDQIESALSSLIDRATFESALDWLCLNFPSLELPLKFSSGASRFPTTCGSVGVISTSREDLTESGNSLVELKQEEPEVLIRVKSKRDEEEDTLSSCQLSSQADWIRQYMRRLEEEEMESSDEEVPGPRPFDEIAEEYCLERSDAVKAKRKGDERGQKQAGLAICKLKQELSAGISEGMLESEFLREQCFEDATEKEVTSTMPDDVHQLLDDLNLDENLVGSCNSEESQPKALLLYTSGQESVMSEDVLDDMKLGDLFLEDVPPYEPSPLELQELQKKEIMRELCNERNLEKLKDIWKKGQSRKIPKAILHQLCQKSGWEAPRFNKVTGEGSSFSYTITVMVKSSGCCKSRQAGDLVTLKLPHQAKDCESIEDAQNRVAAFALHKLFSDLPVYFAITEPYASLVLIWKQGDFESLGIQSSEEERRAKFVDSLLEADNFNLTTSLSGKNGALSMADSCVKENDDLDVVKSNHRAKRDSSIEAECSSLKRKQENKKKIPKYKDMLKARAALPISELKNDILQHLKEKDVLVVCGETGSGKTTQVPQFILDDMIESERGGYCNIICTQPRRMAAISVAQRVVDERCESPPGVGDSLVGYQIRHQSARSEKTRLLFCTTGTLLRKLGGDKTLKGVSHIIVDEVHERSLKGDFLLIFLKRMIEKQSCDKASPKLKVILMSATIDADRFSRYFGQCPVVTAQGRTHPVTTYFLEEIYEKTKYLLAPDSPAALRSDSSNQDELGPVKVHRGKKNHMLAGWGENYMVSEDCLKSSYVSTNYEAYSDRTKEMLNEDIIDYELLEELICHIDANNEEGAILVFLPGMSEISMLLNRLSASDRFRGLSAKWLLPLHSSIGPKEQQKVFWRPPKGIRKVIVATNIAETSITIEDVVYAIDSGKHKEKRYNPQKKLSSMVEDWISKANARQRMGRAGRVKPGICFSLYTRHRFEKLMRPYQVPEMLREPLVGSCLQIKSLGLGHIKPFMSKATLEPPSEGAINSAISLLRKVGAVEGDEELTPLGHHLAKLPVDVLIGKMLLYGGIFGCLSPILSIAAFLSDKSPFTYPKDQKQNVDRVKLALLCDKLESSSNLNNNDKQSDHLLMMVAYEKWAKILHEQGFQAAERFCDSKFLSSSVMQTIRDMRIQFGTLLADIGLINLPKSKTGERRKDNLDVWFSDKTQPFNMYSQEPEVVKAISCAGLCPNIAEGLVNRLTKPEKQTQRYAVWHDGRREVHIDHTSINKNCKAFQYPFLVFFEKVESKKLVYLRDTTIVSPFSILLFGGSVDVHHQSGTVTIDGWLNLAAPAQTAVLFKELRLTLHSILKDLIQKPEKSGIVHNEVVKAMVHFLIEEGKQQRS</sequence>
<evidence type="ECO:0000256" key="12">
    <source>
        <dbReference type="ARBA" id="ARBA00060772"/>
    </source>
</evidence>
<keyword evidence="6" id="KW-0378">Hydrolase</keyword>
<dbReference type="GO" id="GO:0005524">
    <property type="term" value="F:ATP binding"/>
    <property type="evidence" value="ECO:0007669"/>
    <property type="project" value="UniProtKB-KW"/>
</dbReference>
<dbReference type="KEGG" id="eus:EUTSA_v10023216mg"/>
<proteinExistence type="inferred from homology"/>
<comment type="catalytic activity">
    <reaction evidence="11">
        <text>ATP + H2O = ADP + phosphate + H(+)</text>
        <dbReference type="Rhea" id="RHEA:13065"/>
        <dbReference type="ChEBI" id="CHEBI:15377"/>
        <dbReference type="ChEBI" id="CHEBI:15378"/>
        <dbReference type="ChEBI" id="CHEBI:30616"/>
        <dbReference type="ChEBI" id="CHEBI:43474"/>
        <dbReference type="ChEBI" id="CHEBI:456216"/>
        <dbReference type="EC" id="3.6.4.13"/>
    </reaction>
</comment>
<keyword evidence="9" id="KW-0694">RNA-binding</keyword>
<evidence type="ECO:0000256" key="10">
    <source>
        <dbReference type="ARBA" id="ARBA00022946"/>
    </source>
</evidence>
<evidence type="ECO:0000259" key="14">
    <source>
        <dbReference type="PROSITE" id="PS51192"/>
    </source>
</evidence>
<dbReference type="GO" id="GO:0016787">
    <property type="term" value="F:hydrolase activity"/>
    <property type="evidence" value="ECO:0007669"/>
    <property type="project" value="UniProtKB-KW"/>
</dbReference>
<dbReference type="EC" id="3.6.4.13" evidence="2"/>
<dbReference type="GO" id="GO:0003724">
    <property type="term" value="F:RNA helicase activity"/>
    <property type="evidence" value="ECO:0007669"/>
    <property type="project" value="UniProtKB-EC"/>
</dbReference>
<dbReference type="SUPFAM" id="SSF54768">
    <property type="entry name" value="dsRNA-binding domain-like"/>
    <property type="match status" value="1"/>
</dbReference>
<comment type="similarity">
    <text evidence="12">Belongs to the DExH box helicase family.</text>
</comment>
<keyword evidence="4" id="KW-0934">Plastid</keyword>
<accession>V4KQL1</accession>
<dbReference type="PANTHER" id="PTHR18934">
    <property type="entry name" value="ATP-DEPENDENT RNA HELICASE"/>
    <property type="match status" value="1"/>
</dbReference>
<evidence type="ECO:0000256" key="7">
    <source>
        <dbReference type="ARBA" id="ARBA00022806"/>
    </source>
</evidence>
<dbReference type="Gene3D" id="3.30.160.20">
    <property type="match status" value="1"/>
</dbReference>
<evidence type="ECO:0000256" key="9">
    <source>
        <dbReference type="ARBA" id="ARBA00022884"/>
    </source>
</evidence>
<evidence type="ECO:0000313" key="17">
    <source>
        <dbReference type="Proteomes" id="UP000030689"/>
    </source>
</evidence>
<dbReference type="Pfam" id="PF04408">
    <property type="entry name" value="WHD_HA2"/>
    <property type="match status" value="1"/>
</dbReference>
<dbReference type="InterPro" id="IPR007502">
    <property type="entry name" value="Helicase-assoc_dom"/>
</dbReference>
<dbReference type="eggNOG" id="KOG0920">
    <property type="taxonomic scope" value="Eukaryota"/>
</dbReference>
<evidence type="ECO:0000256" key="3">
    <source>
        <dbReference type="ARBA" id="ARBA00022528"/>
    </source>
</evidence>
<dbReference type="InterPro" id="IPR011545">
    <property type="entry name" value="DEAD/DEAH_box_helicase_dom"/>
</dbReference>
<feature type="domain" description="Helicase C-terminal" evidence="15">
    <location>
        <begin position="879"/>
        <end position="1054"/>
    </location>
</feature>
<dbReference type="InterPro" id="IPR014001">
    <property type="entry name" value="Helicase_ATP-bd"/>
</dbReference>
<evidence type="ECO:0000256" key="1">
    <source>
        <dbReference type="ARBA" id="ARBA00004229"/>
    </source>
</evidence>
<protein>
    <recommendedName>
        <fullName evidence="2">RNA helicase</fullName>
        <ecNumber evidence="2">3.6.4.13</ecNumber>
    </recommendedName>
</protein>
<dbReference type="GO" id="GO:0009507">
    <property type="term" value="C:chloroplast"/>
    <property type="evidence" value="ECO:0007669"/>
    <property type="project" value="UniProtKB-SubCell"/>
</dbReference>
<gene>
    <name evidence="16" type="ORF">EUTSA_v10023216mg</name>
</gene>
<organism evidence="16 17">
    <name type="scientific">Eutrema salsugineum</name>
    <name type="common">Saltwater cress</name>
    <name type="synonym">Sisymbrium salsugineum</name>
    <dbReference type="NCBI Taxonomy" id="72664"/>
    <lineage>
        <taxon>Eukaryota</taxon>
        <taxon>Viridiplantae</taxon>
        <taxon>Streptophyta</taxon>
        <taxon>Embryophyta</taxon>
        <taxon>Tracheophyta</taxon>
        <taxon>Spermatophyta</taxon>
        <taxon>Magnoliopsida</taxon>
        <taxon>eudicotyledons</taxon>
        <taxon>Gunneridae</taxon>
        <taxon>Pentapetalae</taxon>
        <taxon>rosids</taxon>
        <taxon>malvids</taxon>
        <taxon>Brassicales</taxon>
        <taxon>Brassicaceae</taxon>
        <taxon>Eutremeae</taxon>
        <taxon>Eutrema</taxon>
    </lineage>
</organism>
<dbReference type="InterPro" id="IPR011709">
    <property type="entry name" value="DEAD-box_helicase_OB_fold"/>
</dbReference>
<dbReference type="InterPro" id="IPR027417">
    <property type="entry name" value="P-loop_NTPase"/>
</dbReference>
<dbReference type="Pfam" id="PF26026">
    <property type="entry name" value="RNA_hel_CTD"/>
    <property type="match status" value="1"/>
</dbReference>
<dbReference type="PANTHER" id="PTHR18934:SF246">
    <property type="entry name" value="DEXH-BOX ATP-DEPENDENT RNA HELICASE DEXH4, CHLOROPLASTIC-RELATED"/>
    <property type="match status" value="1"/>
</dbReference>
<dbReference type="InterPro" id="IPR048333">
    <property type="entry name" value="HA2_WH"/>
</dbReference>
<comment type="subcellular location">
    <subcellularLocation>
        <location evidence="1">Plastid</location>
        <location evidence="1">Chloroplast</location>
    </subcellularLocation>
</comment>
<dbReference type="OMA" id="IMRELCN"/>
<keyword evidence="5" id="KW-0547">Nucleotide-binding</keyword>
<evidence type="ECO:0000256" key="2">
    <source>
        <dbReference type="ARBA" id="ARBA00012552"/>
    </source>
</evidence>
<dbReference type="CDD" id="cd18791">
    <property type="entry name" value="SF2_C_RHA"/>
    <property type="match status" value="1"/>
</dbReference>
<dbReference type="Pfam" id="PF00271">
    <property type="entry name" value="Helicase_C"/>
    <property type="match status" value="1"/>
</dbReference>
<keyword evidence="17" id="KW-1185">Reference proteome</keyword>
<keyword evidence="7" id="KW-0347">Helicase</keyword>
<dbReference type="SUPFAM" id="SSF52540">
    <property type="entry name" value="P-loop containing nucleoside triphosphate hydrolases"/>
    <property type="match status" value="1"/>
</dbReference>
<evidence type="ECO:0000256" key="11">
    <source>
        <dbReference type="ARBA" id="ARBA00047984"/>
    </source>
</evidence>
<dbReference type="Pfam" id="PF07717">
    <property type="entry name" value="OB_NTP_bind"/>
    <property type="match status" value="1"/>
</dbReference>
<evidence type="ECO:0000313" key="16">
    <source>
        <dbReference type="EMBL" id="ESQ29633.1"/>
    </source>
</evidence>
<dbReference type="SMART" id="SM00847">
    <property type="entry name" value="HA2"/>
    <property type="match status" value="1"/>
</dbReference>
<keyword evidence="8" id="KW-0067">ATP-binding</keyword>
<dbReference type="SMART" id="SM00487">
    <property type="entry name" value="DEXDc"/>
    <property type="match status" value="1"/>
</dbReference>
<dbReference type="PROSITE" id="PS00690">
    <property type="entry name" value="DEAH_ATP_HELICASE"/>
    <property type="match status" value="1"/>
</dbReference>
<dbReference type="FunFam" id="1.20.120.1080:FF:000002">
    <property type="entry name" value="Putative ATP-dependent RNA helicase DHX36"/>
    <property type="match status" value="1"/>
</dbReference>
<dbReference type="Proteomes" id="UP000030689">
    <property type="component" value="Unassembled WGS sequence"/>
</dbReference>
<name>V4KQL1_EUTSA</name>
<dbReference type="InterPro" id="IPR002464">
    <property type="entry name" value="DNA/RNA_helicase_DEAH_CS"/>
</dbReference>
<dbReference type="Pfam" id="PF24899">
    <property type="entry name" value="UBA_DHX29"/>
    <property type="match status" value="1"/>
</dbReference>
<dbReference type="FunFam" id="3.40.50.300:FF:000819">
    <property type="entry name" value="ATP dependent RNA helicase, putative"/>
    <property type="match status" value="1"/>
</dbReference>
<keyword evidence="3" id="KW-0150">Chloroplast</keyword>
<dbReference type="Gene3D" id="1.20.120.1080">
    <property type="match status" value="1"/>
</dbReference>
<dbReference type="FunFam" id="3.40.50.300:FF:000500">
    <property type="entry name" value="ATP-dependent RNA helicase DHX29"/>
    <property type="match status" value="1"/>
</dbReference>
<dbReference type="PROSITE" id="PS51192">
    <property type="entry name" value="HELICASE_ATP_BIND_1"/>
    <property type="match status" value="1"/>
</dbReference>
<dbReference type="InterPro" id="IPR059023">
    <property type="entry name" value="RNA_hel_CTD"/>
</dbReference>